<sequence length="144" mass="16328">MACQRKKNGMSKDENPLVPDVVALRPFVPAKDFETSLRFFVDLGFRAYRLGDLLASMHIGPFAFLLQGRPNDDERFATNFMMHMLVDDIDAWWSRIASLDLSERYGVKAPSAPALQPWGLVVTYVWDPSGVLWHIAKKPTDSDN</sequence>
<dbReference type="InterPro" id="IPR004360">
    <property type="entry name" value="Glyas_Fos-R_dOase_dom"/>
</dbReference>
<keyword evidence="2" id="KW-0223">Dioxygenase</keyword>
<dbReference type="Pfam" id="PF00903">
    <property type="entry name" value="Glyoxalase"/>
    <property type="match status" value="1"/>
</dbReference>
<dbReference type="AlphaFoldDB" id="A0A1M5QG14"/>
<organism evidence="2 3">
    <name type="scientific">Bradyrhizobium erythrophlei</name>
    <dbReference type="NCBI Taxonomy" id="1437360"/>
    <lineage>
        <taxon>Bacteria</taxon>
        <taxon>Pseudomonadati</taxon>
        <taxon>Pseudomonadota</taxon>
        <taxon>Alphaproteobacteria</taxon>
        <taxon>Hyphomicrobiales</taxon>
        <taxon>Nitrobacteraceae</taxon>
        <taxon>Bradyrhizobium</taxon>
    </lineage>
</organism>
<gene>
    <name evidence="2" type="ORF">SAMN05444169_5901</name>
</gene>
<dbReference type="EMBL" id="LT670818">
    <property type="protein sequence ID" value="SHH12816.1"/>
    <property type="molecule type" value="Genomic_DNA"/>
</dbReference>
<protein>
    <submittedName>
        <fullName evidence="2">Glyoxalase/Bleomycin resistance protein/Dioxygenase superfamily protein</fullName>
    </submittedName>
</protein>
<accession>A0A1M5QG14</accession>
<dbReference type="SUPFAM" id="SSF54593">
    <property type="entry name" value="Glyoxalase/Bleomycin resistance protein/Dihydroxybiphenyl dioxygenase"/>
    <property type="match status" value="1"/>
</dbReference>
<dbReference type="InterPro" id="IPR029068">
    <property type="entry name" value="Glyas_Bleomycin-R_OHBP_Dase"/>
</dbReference>
<keyword evidence="2" id="KW-0560">Oxidoreductase</keyword>
<evidence type="ECO:0000313" key="3">
    <source>
        <dbReference type="Proteomes" id="UP000190675"/>
    </source>
</evidence>
<evidence type="ECO:0000313" key="2">
    <source>
        <dbReference type="EMBL" id="SHH12816.1"/>
    </source>
</evidence>
<dbReference type="GO" id="GO:0051213">
    <property type="term" value="F:dioxygenase activity"/>
    <property type="evidence" value="ECO:0007669"/>
    <property type="project" value="UniProtKB-KW"/>
</dbReference>
<name>A0A1M5QG14_9BRAD</name>
<proteinExistence type="predicted"/>
<dbReference type="Gene3D" id="3.10.180.10">
    <property type="entry name" value="2,3-Dihydroxybiphenyl 1,2-Dioxygenase, domain 1"/>
    <property type="match status" value="1"/>
</dbReference>
<evidence type="ECO:0000259" key="1">
    <source>
        <dbReference type="Pfam" id="PF00903"/>
    </source>
</evidence>
<feature type="domain" description="Glyoxalase/fosfomycin resistance/dioxygenase" evidence="1">
    <location>
        <begin position="28"/>
        <end position="135"/>
    </location>
</feature>
<dbReference type="Proteomes" id="UP000190675">
    <property type="component" value="Chromosome I"/>
</dbReference>
<reference evidence="2 3" key="1">
    <citation type="submission" date="2016-11" db="EMBL/GenBank/DDBJ databases">
        <authorList>
            <person name="Jaros S."/>
            <person name="Januszkiewicz K."/>
            <person name="Wedrychowicz H."/>
        </authorList>
    </citation>
    <scope>NUCLEOTIDE SEQUENCE [LARGE SCALE GENOMIC DNA]</scope>
    <source>
        <strain evidence="2 3">GAS242</strain>
    </source>
</reference>